<dbReference type="NCBIfam" id="TIGR00035">
    <property type="entry name" value="asp_race"/>
    <property type="match status" value="1"/>
</dbReference>
<dbReference type="Gene3D" id="3.40.50.1860">
    <property type="match status" value="2"/>
</dbReference>
<dbReference type="Pfam" id="PF01177">
    <property type="entry name" value="Asp_Glu_race"/>
    <property type="match status" value="1"/>
</dbReference>
<dbReference type="SUPFAM" id="SSF53681">
    <property type="entry name" value="Aspartate/glutamate racemase"/>
    <property type="match status" value="2"/>
</dbReference>
<dbReference type="GO" id="GO:0016853">
    <property type="term" value="F:isomerase activity"/>
    <property type="evidence" value="ECO:0007669"/>
    <property type="project" value="UniProtKB-KW"/>
</dbReference>
<reference evidence="3 4" key="1">
    <citation type="submission" date="2023-08" db="EMBL/GenBank/DDBJ databases">
        <authorList>
            <person name="Park J.-S."/>
        </authorList>
    </citation>
    <scope>NUCLEOTIDE SEQUENCE [LARGE SCALE GENOMIC DNA]</scope>
    <source>
        <strain evidence="3 4">2205SS18-9</strain>
    </source>
</reference>
<accession>A0ABT9J0B7</accession>
<organism evidence="3 4">
    <name type="scientific">Chengkuizengella axinellae</name>
    <dbReference type="NCBI Taxonomy" id="3064388"/>
    <lineage>
        <taxon>Bacteria</taxon>
        <taxon>Bacillati</taxon>
        <taxon>Bacillota</taxon>
        <taxon>Bacilli</taxon>
        <taxon>Bacillales</taxon>
        <taxon>Paenibacillaceae</taxon>
        <taxon>Chengkuizengella</taxon>
    </lineage>
</organism>
<dbReference type="EC" id="5.1.1.-" evidence="3"/>
<keyword evidence="4" id="KW-1185">Reference proteome</keyword>
<evidence type="ECO:0000313" key="4">
    <source>
        <dbReference type="Proteomes" id="UP001231941"/>
    </source>
</evidence>
<gene>
    <name evidence="3" type="ORF">Q5Y73_13175</name>
</gene>
<protein>
    <submittedName>
        <fullName evidence="3">Amino acid racemase</fullName>
        <ecNumber evidence="3">5.1.1.-</ecNumber>
    </submittedName>
</protein>
<dbReference type="InterPro" id="IPR004380">
    <property type="entry name" value="Asp_race"/>
</dbReference>
<dbReference type="EMBL" id="JAVAMP010000005">
    <property type="protein sequence ID" value="MDP5275066.1"/>
    <property type="molecule type" value="Genomic_DNA"/>
</dbReference>
<dbReference type="RefSeq" id="WP_305992374.1">
    <property type="nucleotide sequence ID" value="NZ_JAVAMP010000005.1"/>
</dbReference>
<comment type="similarity">
    <text evidence="1">Belongs to the aspartate/glutamate racemases family.</text>
</comment>
<name>A0ABT9J0B7_9BACL</name>
<dbReference type="PANTHER" id="PTHR21198:SF7">
    <property type="entry name" value="ASPARTATE-GLUTAMATE RACEMASE FAMILY"/>
    <property type="match status" value="1"/>
</dbReference>
<dbReference type="PANTHER" id="PTHR21198">
    <property type="entry name" value="GLUTAMATE RACEMASE"/>
    <property type="match status" value="1"/>
</dbReference>
<evidence type="ECO:0000313" key="3">
    <source>
        <dbReference type="EMBL" id="MDP5275066.1"/>
    </source>
</evidence>
<dbReference type="InterPro" id="IPR001920">
    <property type="entry name" value="Asp/Glu_race"/>
</dbReference>
<proteinExistence type="inferred from homology"/>
<keyword evidence="2 3" id="KW-0413">Isomerase</keyword>
<comment type="caution">
    <text evidence="3">The sequence shown here is derived from an EMBL/GenBank/DDBJ whole genome shotgun (WGS) entry which is preliminary data.</text>
</comment>
<dbReference type="Proteomes" id="UP001231941">
    <property type="component" value="Unassembled WGS sequence"/>
</dbReference>
<evidence type="ECO:0000256" key="1">
    <source>
        <dbReference type="ARBA" id="ARBA00007847"/>
    </source>
</evidence>
<sequence>MEDQILGVIGGMGPKATSVFFDKVVESTEAHKDQDHIDMVILNHASIPDRTRVILDKNEETFLNAIQKDINLLEVAGVDNIAIPCNTSHYFYDALVKMTDINIIHMVDETVKHLVETYGAGTKVGIMATNGTISSGIYEKSCNKHNIDLCVPDKELQEQIMNIIYHDIKNDLDADTHEIEAIIHDFIFKQDCSCVILACTEFSVIKLSEEAQNHTIDAMDVLVRKSIELSGKQVKSLQPNKSNAAII</sequence>
<evidence type="ECO:0000256" key="2">
    <source>
        <dbReference type="ARBA" id="ARBA00023235"/>
    </source>
</evidence>
<dbReference type="InterPro" id="IPR015942">
    <property type="entry name" value="Asp/Glu/hydantoin_racemase"/>
</dbReference>